<accession>A0A5A7P9D2</accession>
<dbReference type="Proteomes" id="UP000325081">
    <property type="component" value="Unassembled WGS sequence"/>
</dbReference>
<evidence type="ECO:0000313" key="2">
    <source>
        <dbReference type="EMBL" id="GER29098.1"/>
    </source>
</evidence>
<reference evidence="3" key="1">
    <citation type="journal article" date="2019" name="Curr. Biol.">
        <title>Genome Sequence of Striga asiatica Provides Insight into the Evolution of Plant Parasitism.</title>
        <authorList>
            <person name="Yoshida S."/>
            <person name="Kim S."/>
            <person name="Wafula E.K."/>
            <person name="Tanskanen J."/>
            <person name="Kim Y.M."/>
            <person name="Honaas L."/>
            <person name="Yang Z."/>
            <person name="Spallek T."/>
            <person name="Conn C.E."/>
            <person name="Ichihashi Y."/>
            <person name="Cheong K."/>
            <person name="Cui S."/>
            <person name="Der J.P."/>
            <person name="Gundlach H."/>
            <person name="Jiao Y."/>
            <person name="Hori C."/>
            <person name="Ishida J.K."/>
            <person name="Kasahara H."/>
            <person name="Kiba T."/>
            <person name="Kim M.S."/>
            <person name="Koo N."/>
            <person name="Laohavisit A."/>
            <person name="Lee Y.H."/>
            <person name="Lumba S."/>
            <person name="McCourt P."/>
            <person name="Mortimer J.C."/>
            <person name="Mutuku J.M."/>
            <person name="Nomura T."/>
            <person name="Sasaki-Sekimoto Y."/>
            <person name="Seto Y."/>
            <person name="Wang Y."/>
            <person name="Wakatake T."/>
            <person name="Sakakibara H."/>
            <person name="Demura T."/>
            <person name="Yamaguchi S."/>
            <person name="Yoneyama K."/>
            <person name="Manabe R.I."/>
            <person name="Nelson D.C."/>
            <person name="Schulman A.H."/>
            <person name="Timko M.P."/>
            <person name="dePamphilis C.W."/>
            <person name="Choi D."/>
            <person name="Shirasu K."/>
        </authorList>
    </citation>
    <scope>NUCLEOTIDE SEQUENCE [LARGE SCALE GENOMIC DNA]</scope>
    <source>
        <strain evidence="3">cv. UVA1</strain>
    </source>
</reference>
<feature type="compositionally biased region" description="Basic and acidic residues" evidence="1">
    <location>
        <begin position="86"/>
        <end position="103"/>
    </location>
</feature>
<evidence type="ECO:0000256" key="1">
    <source>
        <dbReference type="SAM" id="MobiDB-lite"/>
    </source>
</evidence>
<gene>
    <name evidence="2" type="ORF">STAS_04938</name>
</gene>
<evidence type="ECO:0000313" key="3">
    <source>
        <dbReference type="Proteomes" id="UP000325081"/>
    </source>
</evidence>
<dbReference type="AlphaFoldDB" id="A0A5A7P9D2"/>
<organism evidence="2 3">
    <name type="scientific">Striga asiatica</name>
    <name type="common">Asiatic witchweed</name>
    <name type="synonym">Buchnera asiatica</name>
    <dbReference type="NCBI Taxonomy" id="4170"/>
    <lineage>
        <taxon>Eukaryota</taxon>
        <taxon>Viridiplantae</taxon>
        <taxon>Streptophyta</taxon>
        <taxon>Embryophyta</taxon>
        <taxon>Tracheophyta</taxon>
        <taxon>Spermatophyta</taxon>
        <taxon>Magnoliopsida</taxon>
        <taxon>eudicotyledons</taxon>
        <taxon>Gunneridae</taxon>
        <taxon>Pentapetalae</taxon>
        <taxon>asterids</taxon>
        <taxon>lamiids</taxon>
        <taxon>Lamiales</taxon>
        <taxon>Orobanchaceae</taxon>
        <taxon>Buchnereae</taxon>
        <taxon>Striga</taxon>
    </lineage>
</organism>
<sequence length="202" mass="23072">MANRDRADTKGTPFYGYEEQDIRFWYQYSHSLYKGAKVMINESDVLDILKFIPHNRDALIYIEHLNHPQPIEPSSLPSNLHEDEEPAHPDPIVKDNSDGHSDSDDSDVLIDSEYDMMEDDRLYKKYVDHDLEFVGLGQSSDPMNNMLGDDGTLEPVISSDELESLVGSYEDNLCMPKYPKYNHGTESRKPVLKLGLIFSSKA</sequence>
<keyword evidence="3" id="KW-1185">Reference proteome</keyword>
<feature type="region of interest" description="Disordered" evidence="1">
    <location>
        <begin position="71"/>
        <end position="107"/>
    </location>
</feature>
<protein>
    <submittedName>
        <fullName evidence="2">Coproporphyrinogen-III oxidase</fullName>
    </submittedName>
</protein>
<comment type="caution">
    <text evidence="2">The sequence shown here is derived from an EMBL/GenBank/DDBJ whole genome shotgun (WGS) entry which is preliminary data.</text>
</comment>
<dbReference type="EMBL" id="BKCP01003336">
    <property type="protein sequence ID" value="GER29098.1"/>
    <property type="molecule type" value="Genomic_DNA"/>
</dbReference>
<name>A0A5A7P9D2_STRAF</name>
<proteinExistence type="predicted"/>